<dbReference type="Pfam" id="PF08352">
    <property type="entry name" value="oligo_HPY"/>
    <property type="match status" value="1"/>
</dbReference>
<comment type="subcellular location">
    <subcellularLocation>
        <location evidence="1">Cell inner membrane</location>
        <topology evidence="1">Peripheral membrane protein</topology>
    </subcellularLocation>
</comment>
<keyword evidence="6 9" id="KW-0067">ATP-binding</keyword>
<reference evidence="10" key="1">
    <citation type="submission" date="2018-06" db="EMBL/GenBank/DDBJ databases">
        <authorList>
            <person name="Helene L.C."/>
            <person name="Dall'Agnol R."/>
            <person name="Delamuta J.R."/>
            <person name="Hungria M."/>
        </authorList>
    </citation>
    <scope>NUCLEOTIDE SEQUENCE [LARGE SCALE GENOMIC DNA]</scope>
    <source>
        <strain evidence="10">AC99b</strain>
    </source>
</reference>
<dbReference type="GO" id="GO:0005886">
    <property type="term" value="C:plasma membrane"/>
    <property type="evidence" value="ECO:0007669"/>
    <property type="project" value="UniProtKB-SubCell"/>
</dbReference>
<dbReference type="Gene3D" id="3.40.50.300">
    <property type="entry name" value="P-loop containing nucleotide triphosphate hydrolases"/>
    <property type="match status" value="1"/>
</dbReference>
<dbReference type="AlphaFoldDB" id="A0A330HVQ8"/>
<keyword evidence="7" id="KW-0472">Membrane</keyword>
<dbReference type="SMART" id="SM00382">
    <property type="entry name" value="AAA"/>
    <property type="match status" value="1"/>
</dbReference>
<evidence type="ECO:0000256" key="1">
    <source>
        <dbReference type="ARBA" id="ARBA00004417"/>
    </source>
</evidence>
<dbReference type="InterPro" id="IPR027417">
    <property type="entry name" value="P-loop_NTPase"/>
</dbReference>
<dbReference type="FunFam" id="3.40.50.300:FF:000016">
    <property type="entry name" value="Oligopeptide ABC transporter ATP-binding component"/>
    <property type="match status" value="1"/>
</dbReference>
<dbReference type="NCBIfam" id="TIGR01727">
    <property type="entry name" value="oligo_HPY"/>
    <property type="match status" value="1"/>
</dbReference>
<name>A0A330HVQ8_9HYPH</name>
<dbReference type="EMBL" id="QMBP01000002">
    <property type="protein sequence ID" value="RAZ91760.1"/>
    <property type="molecule type" value="Genomic_DNA"/>
</dbReference>
<dbReference type="RefSeq" id="WP_112096060.1">
    <property type="nucleotide sequence ID" value="NZ_QMBP01000002.1"/>
</dbReference>
<keyword evidence="4" id="KW-1003">Cell membrane</keyword>
<comment type="caution">
    <text evidence="9">The sequence shown here is derived from an EMBL/GenBank/DDBJ whole genome shotgun (WGS) entry which is preliminary data.</text>
</comment>
<dbReference type="GO" id="GO:0055085">
    <property type="term" value="P:transmembrane transport"/>
    <property type="evidence" value="ECO:0007669"/>
    <property type="project" value="UniProtKB-ARBA"/>
</dbReference>
<organism evidence="9 10">
    <name type="scientific">Mesorhizobium hawassense</name>
    <dbReference type="NCBI Taxonomy" id="1209954"/>
    <lineage>
        <taxon>Bacteria</taxon>
        <taxon>Pseudomonadati</taxon>
        <taxon>Pseudomonadota</taxon>
        <taxon>Alphaproteobacteria</taxon>
        <taxon>Hyphomicrobiales</taxon>
        <taxon>Phyllobacteriaceae</taxon>
        <taxon>Mesorhizobium</taxon>
    </lineage>
</organism>
<keyword evidence="3" id="KW-0813">Transport</keyword>
<proteinExistence type="inferred from homology"/>
<evidence type="ECO:0000256" key="2">
    <source>
        <dbReference type="ARBA" id="ARBA00005417"/>
    </source>
</evidence>
<dbReference type="InterPro" id="IPR003593">
    <property type="entry name" value="AAA+_ATPase"/>
</dbReference>
<dbReference type="GO" id="GO:0015833">
    <property type="term" value="P:peptide transport"/>
    <property type="evidence" value="ECO:0007669"/>
    <property type="project" value="InterPro"/>
</dbReference>
<dbReference type="SUPFAM" id="SSF52540">
    <property type="entry name" value="P-loop containing nucleoside triphosphate hydrolases"/>
    <property type="match status" value="1"/>
</dbReference>
<evidence type="ECO:0000256" key="3">
    <source>
        <dbReference type="ARBA" id="ARBA00022448"/>
    </source>
</evidence>
<feature type="domain" description="ABC transporter" evidence="8">
    <location>
        <begin position="25"/>
        <end position="269"/>
    </location>
</feature>
<dbReference type="InterPro" id="IPR050388">
    <property type="entry name" value="ABC_Ni/Peptide_Import"/>
</dbReference>
<dbReference type="GO" id="GO:0005524">
    <property type="term" value="F:ATP binding"/>
    <property type="evidence" value="ECO:0007669"/>
    <property type="project" value="UniProtKB-KW"/>
</dbReference>
<evidence type="ECO:0000256" key="4">
    <source>
        <dbReference type="ARBA" id="ARBA00022475"/>
    </source>
</evidence>
<accession>A0A330HVQ8</accession>
<evidence type="ECO:0000256" key="5">
    <source>
        <dbReference type="ARBA" id="ARBA00022741"/>
    </source>
</evidence>
<dbReference type="PROSITE" id="PS50893">
    <property type="entry name" value="ABC_TRANSPORTER_2"/>
    <property type="match status" value="1"/>
</dbReference>
<evidence type="ECO:0000259" key="8">
    <source>
        <dbReference type="PROSITE" id="PS50893"/>
    </source>
</evidence>
<dbReference type="PANTHER" id="PTHR43297:SF2">
    <property type="entry name" value="DIPEPTIDE TRANSPORT ATP-BINDING PROTEIN DPPD"/>
    <property type="match status" value="1"/>
</dbReference>
<keyword evidence="10" id="KW-1185">Reference proteome</keyword>
<gene>
    <name evidence="9" type="ORF">DPM33_04510</name>
</gene>
<dbReference type="InterPro" id="IPR013563">
    <property type="entry name" value="Oligopep_ABC_C"/>
</dbReference>
<evidence type="ECO:0000256" key="7">
    <source>
        <dbReference type="ARBA" id="ARBA00023136"/>
    </source>
</evidence>
<dbReference type="Pfam" id="PF00005">
    <property type="entry name" value="ABC_tran"/>
    <property type="match status" value="1"/>
</dbReference>
<dbReference type="InterPro" id="IPR003439">
    <property type="entry name" value="ABC_transporter-like_ATP-bd"/>
</dbReference>
<dbReference type="InterPro" id="IPR017871">
    <property type="entry name" value="ABC_transporter-like_CS"/>
</dbReference>
<sequence>MSSSLKSRDPEPAKTDAQRSALIEVRDLSVSFVDKHGERFSVLRNIDLSLQPKAIMGVVGESGSGKSTLANAMMGLLPKNAVKEKGDIILKGKVVDPIALRGRALAMVFQDPMNALHPVMTIGTQMVDAQRARFPNHLIRELRKRAAEMLTKVGIADPEKRLSCYPHELSGGMRQRVMIAMALLVEPDLLVADEPTTALDATIEAQIAELFRASRDTLDGATLFVSHSLGLVSELCDEVVVLYAGAIVERADVAELFNAPRHPYTRALIACEPRSDDQSDEAMVSIPGGLPDLSSLPAGCVFASRCLHASQICRQIAPPLVTAGQNHLAACWHPQ</sequence>
<evidence type="ECO:0000313" key="9">
    <source>
        <dbReference type="EMBL" id="RAZ91760.1"/>
    </source>
</evidence>
<comment type="similarity">
    <text evidence="2">Belongs to the ABC transporter superfamily.</text>
</comment>
<evidence type="ECO:0000256" key="6">
    <source>
        <dbReference type="ARBA" id="ARBA00022840"/>
    </source>
</evidence>
<keyword evidence="5" id="KW-0547">Nucleotide-binding</keyword>
<reference evidence="9 10" key="2">
    <citation type="submission" date="2018-07" db="EMBL/GenBank/DDBJ databases">
        <title>Diversity of Mesorhizobium strains in Brazil.</title>
        <authorList>
            <person name="Helene L.C.F."/>
            <person name="Dall'Agnol R."/>
            <person name="Delamuta J.R.M."/>
            <person name="Hungria M."/>
        </authorList>
    </citation>
    <scope>NUCLEOTIDE SEQUENCE [LARGE SCALE GENOMIC DNA]</scope>
    <source>
        <strain evidence="9 10">AC99b</strain>
    </source>
</reference>
<dbReference type="PROSITE" id="PS00211">
    <property type="entry name" value="ABC_TRANSPORTER_1"/>
    <property type="match status" value="1"/>
</dbReference>
<dbReference type="OrthoDB" id="9815712at2"/>
<dbReference type="PANTHER" id="PTHR43297">
    <property type="entry name" value="OLIGOPEPTIDE TRANSPORT ATP-BINDING PROTEIN APPD"/>
    <property type="match status" value="1"/>
</dbReference>
<protein>
    <submittedName>
        <fullName evidence="9">Peptide ABC transporter ATP-binding protein</fullName>
    </submittedName>
</protein>
<evidence type="ECO:0000313" key="10">
    <source>
        <dbReference type="Proteomes" id="UP000251558"/>
    </source>
</evidence>
<dbReference type="Proteomes" id="UP000251558">
    <property type="component" value="Unassembled WGS sequence"/>
</dbReference>
<dbReference type="CDD" id="cd03257">
    <property type="entry name" value="ABC_NikE_OppD_transporters"/>
    <property type="match status" value="1"/>
</dbReference>
<dbReference type="GO" id="GO:0016887">
    <property type="term" value="F:ATP hydrolysis activity"/>
    <property type="evidence" value="ECO:0007669"/>
    <property type="project" value="InterPro"/>
</dbReference>